<dbReference type="InterPro" id="IPR049874">
    <property type="entry name" value="ROK_cs"/>
</dbReference>
<dbReference type="PANTHER" id="PTHR18964">
    <property type="entry name" value="ROK (REPRESSOR, ORF, KINASE) FAMILY"/>
    <property type="match status" value="1"/>
</dbReference>
<evidence type="ECO:0000256" key="1">
    <source>
        <dbReference type="ARBA" id="ARBA00006479"/>
    </source>
</evidence>
<name>A0A7X5F4G9_9HYPH</name>
<dbReference type="Gene3D" id="3.30.420.40">
    <property type="match status" value="2"/>
</dbReference>
<proteinExistence type="inferred from homology"/>
<dbReference type="PROSITE" id="PS01125">
    <property type="entry name" value="ROK"/>
    <property type="match status" value="1"/>
</dbReference>
<dbReference type="PANTHER" id="PTHR18964:SF173">
    <property type="entry name" value="GLUCOKINASE"/>
    <property type="match status" value="1"/>
</dbReference>
<accession>A0A7X5F4G9</accession>
<dbReference type="AlphaFoldDB" id="A0A7X5F4G9"/>
<dbReference type="InterPro" id="IPR036388">
    <property type="entry name" value="WH-like_DNA-bd_sf"/>
</dbReference>
<evidence type="ECO:0000313" key="3">
    <source>
        <dbReference type="Proteomes" id="UP000586722"/>
    </source>
</evidence>
<dbReference type="Proteomes" id="UP000586722">
    <property type="component" value="Unassembled WGS sequence"/>
</dbReference>
<comment type="similarity">
    <text evidence="1">Belongs to the ROK (NagC/XylR) family.</text>
</comment>
<dbReference type="InterPro" id="IPR000600">
    <property type="entry name" value="ROK"/>
</dbReference>
<dbReference type="InterPro" id="IPR043129">
    <property type="entry name" value="ATPase_NBD"/>
</dbReference>
<sequence>MTQTANRDQVRLRNRSLILQTLRREGQMARIDLGRATQLSPATITAITSDMLDEGLIVGIDAEEPKAPLARGRPRSLLAIDGGAANVISVRISVSRIDLAMADFTGRIFHSRKVHYDALTANAGTFPATLTDAVRSFVVEAGVEPASVLEVGVASQGIVDTNRGVVVWSPAFAGRDIPVVAPLQETFSARVTLSNDTNMITEALHWSDPARYSGTFAVVMVDYGVGMGLFLDDHLFVGASGAAAEIGHANHIPGGARCRCGRQGCLEAYLADYALLRMTQGLPEDTDPATMAVTAQTFEDLHDRAEAGDQQVIAVLEKAGVALGYGIARLLALIDPARVVLTGAGIRAFPFMEGAMHRALDAALVEDLRRSLKVDVVPWNEDFIRRGLIAQAMRRLDETLVLSTRRGR</sequence>
<dbReference type="SUPFAM" id="SSF46785">
    <property type="entry name" value="Winged helix' DNA-binding domain"/>
    <property type="match status" value="1"/>
</dbReference>
<keyword evidence="3" id="KW-1185">Reference proteome</keyword>
<dbReference type="SUPFAM" id="SSF53067">
    <property type="entry name" value="Actin-like ATPase domain"/>
    <property type="match status" value="1"/>
</dbReference>
<reference evidence="3" key="1">
    <citation type="submission" date="2020-01" db="EMBL/GenBank/DDBJ databases">
        <authorList>
            <person name="Fang Y."/>
            <person name="Sun R."/>
            <person name="Nie L."/>
            <person name="He J."/>
            <person name="Hao L."/>
            <person name="Wang L."/>
            <person name="Su S."/>
            <person name="Lv E."/>
            <person name="Zhang Z."/>
            <person name="Xie R."/>
            <person name="Liu H."/>
        </authorList>
    </citation>
    <scope>NUCLEOTIDE SEQUENCE [LARGE SCALE GENOMIC DNA]</scope>
    <source>
        <strain evidence="3">XCT-53</strain>
    </source>
</reference>
<gene>
    <name evidence="2" type="ORF">GWI72_15215</name>
</gene>
<dbReference type="InterPro" id="IPR036390">
    <property type="entry name" value="WH_DNA-bd_sf"/>
</dbReference>
<organism evidence="2 3">
    <name type="scientific">Pannonibacter tanglangensis</name>
    <dbReference type="NCBI Taxonomy" id="2750084"/>
    <lineage>
        <taxon>Bacteria</taxon>
        <taxon>Pseudomonadati</taxon>
        <taxon>Pseudomonadota</taxon>
        <taxon>Alphaproteobacteria</taxon>
        <taxon>Hyphomicrobiales</taxon>
        <taxon>Stappiaceae</taxon>
        <taxon>Pannonibacter</taxon>
    </lineage>
</organism>
<comment type="caution">
    <text evidence="2">The sequence shown here is derived from an EMBL/GenBank/DDBJ whole genome shotgun (WGS) entry which is preliminary data.</text>
</comment>
<dbReference type="Gene3D" id="1.10.10.10">
    <property type="entry name" value="Winged helix-like DNA-binding domain superfamily/Winged helix DNA-binding domain"/>
    <property type="match status" value="1"/>
</dbReference>
<evidence type="ECO:0000313" key="2">
    <source>
        <dbReference type="EMBL" id="NBN79625.1"/>
    </source>
</evidence>
<dbReference type="Pfam" id="PF00480">
    <property type="entry name" value="ROK"/>
    <property type="match status" value="1"/>
</dbReference>
<protein>
    <submittedName>
        <fullName evidence="2">ROK family protein</fullName>
    </submittedName>
</protein>
<dbReference type="EMBL" id="JAABLQ010000002">
    <property type="protein sequence ID" value="NBN79625.1"/>
    <property type="molecule type" value="Genomic_DNA"/>
</dbReference>